<keyword evidence="7" id="KW-1185">Reference proteome</keyword>
<dbReference type="SUPFAM" id="SSF55781">
    <property type="entry name" value="GAF domain-like"/>
    <property type="match status" value="1"/>
</dbReference>
<reference evidence="6 7" key="4">
    <citation type="journal article" date="2010" name="Environ. Microbiol.">
        <title>The bacterial genus Collimonas: mycophagy, weathering and other adaptive solutions to life in oligotrophic soil environments.</title>
        <authorList>
            <person name="Leveau J.H."/>
            <person name="Uroz S."/>
            <person name="de Boer W."/>
        </authorList>
    </citation>
    <scope>NUCLEOTIDE SEQUENCE [LARGE SCALE GENOMIC DNA]</scope>
    <source>
        <strain evidence="6 7">Ter331</strain>
    </source>
</reference>
<proteinExistence type="predicted"/>
<dbReference type="InterPro" id="IPR036388">
    <property type="entry name" value="WH-like_DNA-bd_sf"/>
</dbReference>
<dbReference type="AlphaFoldDB" id="G0ABV6"/>
<protein>
    <submittedName>
        <fullName evidence="6">Regulatory protein, IclR</fullName>
    </submittedName>
</protein>
<sequence>MAEVVRPSIGRAFREKQPQKRAILRQSRRLSDWRAFLELFGMKKPELVEMEVAKRDLIDGLIKGIDVITAFNDDTVRLTASELAEKVALSRSAARRYLLTLVHIGLAATDGRSFWLTPKVLNLGRSYLDSARLPRAIVPFLQRLTLQLQESTNYSVLEGDDVVYVSRVNAPRLLTTGFEPGTRLPAYTSTAGRVLLSAMPDADLRAYLERIELIAYTHLTVVDKEQLFQELIAIREDGFGVTENQYEIGLRGISVPIKSRRGALIGALSVSMMISSSSKAEATARCLPALQATANTLMMWV</sequence>
<dbReference type="InterPro" id="IPR029016">
    <property type="entry name" value="GAF-like_dom_sf"/>
</dbReference>
<evidence type="ECO:0000313" key="6">
    <source>
        <dbReference type="EMBL" id="AEK61912.1"/>
    </source>
</evidence>
<dbReference type="InterPro" id="IPR050707">
    <property type="entry name" value="HTH_MetabolicPath_Reg"/>
</dbReference>
<dbReference type="Gene3D" id="3.30.450.40">
    <property type="match status" value="1"/>
</dbReference>
<gene>
    <name evidence="6" type="ordered locus">CFU_2082</name>
</gene>
<dbReference type="GO" id="GO:0045892">
    <property type="term" value="P:negative regulation of DNA-templated transcription"/>
    <property type="evidence" value="ECO:0007669"/>
    <property type="project" value="TreeGrafter"/>
</dbReference>
<feature type="domain" description="HTH iclR-type" evidence="4">
    <location>
        <begin position="58"/>
        <end position="118"/>
    </location>
</feature>
<organism evidence="6 7">
    <name type="scientific">Collimonas fungivorans (strain Ter331)</name>
    <dbReference type="NCBI Taxonomy" id="1005048"/>
    <lineage>
        <taxon>Bacteria</taxon>
        <taxon>Pseudomonadati</taxon>
        <taxon>Pseudomonadota</taxon>
        <taxon>Betaproteobacteria</taxon>
        <taxon>Burkholderiales</taxon>
        <taxon>Oxalobacteraceae</taxon>
        <taxon>Collimonas</taxon>
    </lineage>
</organism>
<keyword evidence="2" id="KW-0238">DNA-binding</keyword>
<feature type="domain" description="IclR-ED" evidence="5">
    <location>
        <begin position="119"/>
        <end position="301"/>
    </location>
</feature>
<accession>G0ABV6</accession>
<dbReference type="eggNOG" id="COG1414">
    <property type="taxonomic scope" value="Bacteria"/>
</dbReference>
<reference evidence="6 7" key="3">
    <citation type="journal article" date="2008" name="FEMS Microbiol. Ecol.">
        <title>Identification and characterization of genes underlying chitinolysis in Collimonas fungivorans Ter331.</title>
        <authorList>
            <person name="Fritsche K."/>
            <person name="de Boer W."/>
            <person name="Gerards S."/>
            <person name="van den Berg M."/>
            <person name="van Veen J.A."/>
            <person name="Leveau J.H."/>
        </authorList>
    </citation>
    <scope>NUCLEOTIDE SEQUENCE [LARGE SCALE GENOMIC DNA]</scope>
    <source>
        <strain evidence="6 7">Ter331</strain>
    </source>
</reference>
<reference evidence="6 7" key="5">
    <citation type="journal article" date="2011" name="ISME J.">
        <title>Dual transcriptional profiling of a bacterial/fungal confrontation: Collimonas fungivorans versus Aspergillus niger.</title>
        <authorList>
            <person name="Mela F."/>
            <person name="Fritsche K."/>
            <person name="de Boer W."/>
            <person name="van Veen J.A."/>
            <person name="de Graaff L.H."/>
            <person name="van den Berg M."/>
            <person name="Leveau J.H."/>
        </authorList>
    </citation>
    <scope>NUCLEOTIDE SEQUENCE [LARGE SCALE GENOMIC DNA]</scope>
    <source>
        <strain evidence="6 7">Ter331</strain>
    </source>
</reference>
<dbReference type="HOGENOM" id="CLU_062618_0_1_4"/>
<dbReference type="Pfam" id="PF01614">
    <property type="entry name" value="IclR_C"/>
    <property type="match status" value="1"/>
</dbReference>
<dbReference type="GO" id="GO:0003677">
    <property type="term" value="F:DNA binding"/>
    <property type="evidence" value="ECO:0007669"/>
    <property type="project" value="UniProtKB-KW"/>
</dbReference>
<evidence type="ECO:0000313" key="7">
    <source>
        <dbReference type="Proteomes" id="UP000008392"/>
    </source>
</evidence>
<dbReference type="Proteomes" id="UP000008392">
    <property type="component" value="Chromosome"/>
</dbReference>
<dbReference type="SUPFAM" id="SSF46785">
    <property type="entry name" value="Winged helix' DNA-binding domain"/>
    <property type="match status" value="1"/>
</dbReference>
<dbReference type="KEGG" id="cfu:CFU_2082"/>
<keyword evidence="3" id="KW-0804">Transcription</keyword>
<name>G0ABV6_COLFT</name>
<evidence type="ECO:0000256" key="3">
    <source>
        <dbReference type="ARBA" id="ARBA00023163"/>
    </source>
</evidence>
<reference evidence="6 7" key="1">
    <citation type="journal article" date="2004" name="Environ. Microbiol.">
        <title>Phylogeny-function analysis of (meta)genomic libraries: screening for expression of ribosomal RNA genes by large-insert library fluorescent in situ hybridization (LIL-FISH).</title>
        <authorList>
            <person name="Leveau J.H."/>
            <person name="Gerards S."/>
            <person name="de Boer W."/>
            <person name="van Veen J.A."/>
        </authorList>
    </citation>
    <scope>NUCLEOTIDE SEQUENCE [LARGE SCALE GENOMIC DNA]</scope>
    <source>
        <strain evidence="6 7">Ter331</strain>
    </source>
</reference>
<evidence type="ECO:0000259" key="4">
    <source>
        <dbReference type="PROSITE" id="PS51077"/>
    </source>
</evidence>
<dbReference type="Gene3D" id="1.10.10.10">
    <property type="entry name" value="Winged helix-like DNA-binding domain superfamily/Winged helix DNA-binding domain"/>
    <property type="match status" value="1"/>
</dbReference>
<dbReference type="InterPro" id="IPR014757">
    <property type="entry name" value="Tscrpt_reg_IclR_C"/>
</dbReference>
<dbReference type="GO" id="GO:0003700">
    <property type="term" value="F:DNA-binding transcription factor activity"/>
    <property type="evidence" value="ECO:0007669"/>
    <property type="project" value="TreeGrafter"/>
</dbReference>
<dbReference type="PANTHER" id="PTHR30136:SF34">
    <property type="entry name" value="TRANSCRIPTIONAL REGULATOR"/>
    <property type="match status" value="1"/>
</dbReference>
<dbReference type="SMART" id="SM00346">
    <property type="entry name" value="HTH_ICLR"/>
    <property type="match status" value="1"/>
</dbReference>
<evidence type="ECO:0000256" key="1">
    <source>
        <dbReference type="ARBA" id="ARBA00023015"/>
    </source>
</evidence>
<keyword evidence="1" id="KW-0805">Transcription regulation</keyword>
<dbReference type="Pfam" id="PF09339">
    <property type="entry name" value="HTH_IclR"/>
    <property type="match status" value="1"/>
</dbReference>
<dbReference type="InterPro" id="IPR036390">
    <property type="entry name" value="WH_DNA-bd_sf"/>
</dbReference>
<dbReference type="PANTHER" id="PTHR30136">
    <property type="entry name" value="HELIX-TURN-HELIX TRANSCRIPTIONAL REGULATOR, ICLR FAMILY"/>
    <property type="match status" value="1"/>
</dbReference>
<dbReference type="PROSITE" id="PS51077">
    <property type="entry name" value="HTH_ICLR"/>
    <property type="match status" value="1"/>
</dbReference>
<evidence type="ECO:0000256" key="2">
    <source>
        <dbReference type="ARBA" id="ARBA00023125"/>
    </source>
</evidence>
<dbReference type="STRING" id="1005048.CFU_2082"/>
<evidence type="ECO:0000259" key="5">
    <source>
        <dbReference type="PROSITE" id="PS51078"/>
    </source>
</evidence>
<reference evidence="6 7" key="2">
    <citation type="journal article" date="2006" name="J. Microbiol. Methods">
        <title>Genomic flank-sequencing of plasposon insertion sites for rapid identification of functional genes.</title>
        <authorList>
            <person name="Leveau J.H."/>
            <person name="Gerards S."/>
            <person name="Fritsche K."/>
            <person name="Zondag G."/>
            <person name="van Veen J.A."/>
        </authorList>
    </citation>
    <scope>NUCLEOTIDE SEQUENCE [LARGE SCALE GENOMIC DNA]</scope>
    <source>
        <strain evidence="6 7">Ter331</strain>
    </source>
</reference>
<reference evidence="7" key="6">
    <citation type="submission" date="2011-05" db="EMBL/GenBank/DDBJ databases">
        <title>Complete sequence of Collimonas fungivorans Ter331.</title>
        <authorList>
            <person name="Leveau J.H."/>
        </authorList>
    </citation>
    <scope>NUCLEOTIDE SEQUENCE [LARGE SCALE GENOMIC DNA]</scope>
    <source>
        <strain evidence="7">Ter331</strain>
    </source>
</reference>
<dbReference type="EMBL" id="CP002745">
    <property type="protein sequence ID" value="AEK61912.1"/>
    <property type="molecule type" value="Genomic_DNA"/>
</dbReference>
<dbReference type="InterPro" id="IPR005471">
    <property type="entry name" value="Tscrpt_reg_IclR_N"/>
</dbReference>
<dbReference type="PROSITE" id="PS51078">
    <property type="entry name" value="ICLR_ED"/>
    <property type="match status" value="1"/>
</dbReference>